<dbReference type="Proteomes" id="UP000702954">
    <property type="component" value="Unassembled WGS sequence"/>
</dbReference>
<dbReference type="InterPro" id="IPR003477">
    <property type="entry name" value="PemK-like"/>
</dbReference>
<dbReference type="Gene3D" id="2.30.30.110">
    <property type="match status" value="1"/>
</dbReference>
<sequence length="172" mass="19810">MEEREIRRGDIYYADLSPVVGSEQGGIRPVLVIQNNTGNAYSPTVIVAAVTSKPKTKLPTHVILRDRKGLEKNSVVLLEQVRTIDKSRLREYVGILDRQQMLKVDKALRTSTGVRKLDKPIQLCLCPVCAKVFYESPEHFIQRADYGQRKKEVCMFCQSRKGYDYLIRKKYF</sequence>
<dbReference type="EMBL" id="BHEO01000008">
    <property type="protein sequence ID" value="GBU05842.1"/>
    <property type="molecule type" value="Genomic_DNA"/>
</dbReference>
<evidence type="ECO:0000313" key="4">
    <source>
        <dbReference type="EMBL" id="TCS67901.1"/>
    </source>
</evidence>
<evidence type="ECO:0000313" key="3">
    <source>
        <dbReference type="EMBL" id="GBU05842.1"/>
    </source>
</evidence>
<comment type="similarity">
    <text evidence="1">Belongs to the PemK/MazF family.</text>
</comment>
<dbReference type="RefSeq" id="WP_116442050.1">
    <property type="nucleotide sequence ID" value="NZ_BHEO01000008.1"/>
</dbReference>
<accession>A0A4R3JRK3</accession>
<dbReference type="GO" id="GO:0003677">
    <property type="term" value="F:DNA binding"/>
    <property type="evidence" value="ECO:0007669"/>
    <property type="project" value="InterPro"/>
</dbReference>
<evidence type="ECO:0000256" key="2">
    <source>
        <dbReference type="ARBA" id="ARBA00022649"/>
    </source>
</evidence>
<dbReference type="AlphaFoldDB" id="A0A4R3JRK3"/>
<dbReference type="GO" id="GO:0004521">
    <property type="term" value="F:RNA endonuclease activity"/>
    <property type="evidence" value="ECO:0007669"/>
    <property type="project" value="TreeGrafter"/>
</dbReference>
<keyword evidence="6" id="KW-1185">Reference proteome</keyword>
<organism evidence="4 5">
    <name type="scientific">Faecalimonas umbilicata</name>
    <dbReference type="NCBI Taxonomy" id="1912855"/>
    <lineage>
        <taxon>Bacteria</taxon>
        <taxon>Bacillati</taxon>
        <taxon>Bacillota</taxon>
        <taxon>Clostridia</taxon>
        <taxon>Lachnospirales</taxon>
        <taxon>Lachnospiraceae</taxon>
        <taxon>Faecalimonas</taxon>
    </lineage>
</organism>
<dbReference type="Pfam" id="PF02452">
    <property type="entry name" value="PemK_toxin"/>
    <property type="match status" value="1"/>
</dbReference>
<dbReference type="Proteomes" id="UP000294613">
    <property type="component" value="Unassembled WGS sequence"/>
</dbReference>
<dbReference type="GO" id="GO:0006402">
    <property type="term" value="P:mRNA catabolic process"/>
    <property type="evidence" value="ECO:0007669"/>
    <property type="project" value="TreeGrafter"/>
</dbReference>
<protein>
    <submittedName>
        <fullName evidence="4">mRNA interferase MazF</fullName>
    </submittedName>
</protein>
<dbReference type="PANTHER" id="PTHR33988:SF2">
    <property type="entry name" value="ENDORIBONUCLEASE MAZF"/>
    <property type="match status" value="1"/>
</dbReference>
<gene>
    <name evidence="4" type="ORF">EDD74_11338</name>
    <name evidence="3" type="ORF">FAEUMB_23830</name>
</gene>
<evidence type="ECO:0000256" key="1">
    <source>
        <dbReference type="ARBA" id="ARBA00007521"/>
    </source>
</evidence>
<evidence type="ECO:0000313" key="5">
    <source>
        <dbReference type="Proteomes" id="UP000294613"/>
    </source>
</evidence>
<reference evidence="4 5" key="2">
    <citation type="submission" date="2019-03" db="EMBL/GenBank/DDBJ databases">
        <title>Genomic Encyclopedia of Type Strains, Phase IV (KMG-IV): sequencing the most valuable type-strain genomes for metagenomic binning, comparative biology and taxonomic classification.</title>
        <authorList>
            <person name="Goeker M."/>
        </authorList>
    </citation>
    <scope>NUCLEOTIDE SEQUENCE [LARGE SCALE GENOMIC DNA]</scope>
    <source>
        <strain evidence="4 5">DSM 103426</strain>
    </source>
</reference>
<proteinExistence type="inferred from homology"/>
<dbReference type="GO" id="GO:0016075">
    <property type="term" value="P:rRNA catabolic process"/>
    <property type="evidence" value="ECO:0007669"/>
    <property type="project" value="TreeGrafter"/>
</dbReference>
<dbReference type="InterPro" id="IPR011067">
    <property type="entry name" value="Plasmid_toxin/cell-grow_inhib"/>
</dbReference>
<keyword evidence="2" id="KW-1277">Toxin-antitoxin system</keyword>
<reference evidence="3 6" key="1">
    <citation type="journal article" date="2018" name="Int. J. Syst. Evol. Microbiol.">
        <title>Draft Genome Sequence of Faecalimonas umbilicata JCM 30896T, an Acetate-Producing Bacterium Isolated from Human Feces.</title>
        <authorList>
            <person name="Sakamoto M."/>
            <person name="Ikeyama N."/>
            <person name="Yuki M."/>
            <person name="Ohkuma M."/>
        </authorList>
    </citation>
    <scope>NUCLEOTIDE SEQUENCE [LARGE SCALE GENOMIC DNA]</scope>
    <source>
        <strain evidence="3 6">EGH7</strain>
    </source>
</reference>
<evidence type="ECO:0000313" key="6">
    <source>
        <dbReference type="Proteomes" id="UP000702954"/>
    </source>
</evidence>
<dbReference type="SUPFAM" id="SSF50118">
    <property type="entry name" value="Cell growth inhibitor/plasmid maintenance toxic component"/>
    <property type="match status" value="1"/>
</dbReference>
<comment type="caution">
    <text evidence="4">The sequence shown here is derived from an EMBL/GenBank/DDBJ whole genome shotgun (WGS) entry which is preliminary data.</text>
</comment>
<dbReference type="EMBL" id="SLZV01000013">
    <property type="protein sequence ID" value="TCS67901.1"/>
    <property type="molecule type" value="Genomic_DNA"/>
</dbReference>
<name>A0A4R3JRK3_9FIRM</name>
<dbReference type="PANTHER" id="PTHR33988">
    <property type="entry name" value="ENDORIBONUCLEASE MAZF-RELATED"/>
    <property type="match status" value="1"/>
</dbReference>